<feature type="transmembrane region" description="Helical" evidence="1">
    <location>
        <begin position="119"/>
        <end position="141"/>
    </location>
</feature>
<feature type="transmembrane region" description="Helical" evidence="1">
    <location>
        <begin position="63"/>
        <end position="82"/>
    </location>
</feature>
<name>A0A9D1L3A9_9FIRM</name>
<dbReference type="EMBL" id="DVMN01000103">
    <property type="protein sequence ID" value="HIU21728.1"/>
    <property type="molecule type" value="Genomic_DNA"/>
</dbReference>
<feature type="transmembrane region" description="Helical" evidence="1">
    <location>
        <begin position="40"/>
        <end position="56"/>
    </location>
</feature>
<comment type="caution">
    <text evidence="2">The sequence shown here is derived from an EMBL/GenBank/DDBJ whole genome shotgun (WGS) entry which is preliminary data.</text>
</comment>
<reference evidence="2" key="2">
    <citation type="journal article" date="2021" name="PeerJ">
        <title>Extensive microbial diversity within the chicken gut microbiome revealed by metagenomics and culture.</title>
        <authorList>
            <person name="Gilroy R."/>
            <person name="Ravi A."/>
            <person name="Getino M."/>
            <person name="Pursley I."/>
            <person name="Horton D.L."/>
            <person name="Alikhan N.F."/>
            <person name="Baker D."/>
            <person name="Gharbi K."/>
            <person name="Hall N."/>
            <person name="Watson M."/>
            <person name="Adriaenssens E.M."/>
            <person name="Foster-Nyarko E."/>
            <person name="Jarju S."/>
            <person name="Secka A."/>
            <person name="Antonio M."/>
            <person name="Oren A."/>
            <person name="Chaudhuri R.R."/>
            <person name="La Ragione R."/>
            <person name="Hildebrand F."/>
            <person name="Pallen M.J."/>
        </authorList>
    </citation>
    <scope>NUCLEOTIDE SEQUENCE</scope>
    <source>
        <strain evidence="2">1063</strain>
    </source>
</reference>
<feature type="transmembrane region" description="Helical" evidence="1">
    <location>
        <begin position="147"/>
        <end position="168"/>
    </location>
</feature>
<keyword evidence="1" id="KW-1133">Transmembrane helix</keyword>
<sequence>MGESKKVKSTVSMRDSNVMLCLLFIVLGVLFVWLESAVSAIAMMTIGVIATVLGLFELFHKNWIMGVIEVLIGVALIVIAAVKPDIAILILGIAILLFAIILGVVTIKHFKGMAALSKVLFILTIVLALVVGILFIVAYAVSGVDGIFIAIGALSLAAGAVMLVKAAITGGKAV</sequence>
<dbReference type="AlphaFoldDB" id="A0A9D1L3A9"/>
<accession>A0A9D1L3A9</accession>
<evidence type="ECO:0000313" key="3">
    <source>
        <dbReference type="Proteomes" id="UP000824088"/>
    </source>
</evidence>
<organism evidence="2 3">
    <name type="scientific">Candidatus Limadaptatus stercorigallinarum</name>
    <dbReference type="NCBI Taxonomy" id="2840845"/>
    <lineage>
        <taxon>Bacteria</taxon>
        <taxon>Bacillati</taxon>
        <taxon>Bacillota</taxon>
        <taxon>Clostridia</taxon>
        <taxon>Eubacteriales</taxon>
        <taxon>Candidatus Limadaptatus</taxon>
    </lineage>
</organism>
<keyword evidence="1" id="KW-0812">Transmembrane</keyword>
<proteinExistence type="predicted"/>
<dbReference type="Proteomes" id="UP000824088">
    <property type="component" value="Unassembled WGS sequence"/>
</dbReference>
<feature type="transmembrane region" description="Helical" evidence="1">
    <location>
        <begin position="16"/>
        <end position="34"/>
    </location>
</feature>
<evidence type="ECO:0000313" key="2">
    <source>
        <dbReference type="EMBL" id="HIU21728.1"/>
    </source>
</evidence>
<feature type="transmembrane region" description="Helical" evidence="1">
    <location>
        <begin position="88"/>
        <end position="107"/>
    </location>
</feature>
<protein>
    <submittedName>
        <fullName evidence="2">Uncharacterized protein</fullName>
    </submittedName>
</protein>
<gene>
    <name evidence="2" type="ORF">IAD51_05820</name>
</gene>
<keyword evidence="1" id="KW-0472">Membrane</keyword>
<evidence type="ECO:0000256" key="1">
    <source>
        <dbReference type="SAM" id="Phobius"/>
    </source>
</evidence>
<reference evidence="2" key="1">
    <citation type="submission" date="2020-10" db="EMBL/GenBank/DDBJ databases">
        <authorList>
            <person name="Gilroy R."/>
        </authorList>
    </citation>
    <scope>NUCLEOTIDE SEQUENCE</scope>
    <source>
        <strain evidence="2">1063</strain>
    </source>
</reference>